<comment type="subunit">
    <text evidence="5">Heterooligomer composed of large and small subunits.</text>
</comment>
<keyword evidence="1 5" id="KW-0963">Cytoplasm</keyword>
<feature type="domain" description="OB-fold nucleic acid binding" evidence="8">
    <location>
        <begin position="23"/>
        <end position="99"/>
    </location>
</feature>
<accession>A0A1G2EN47</accession>
<dbReference type="CDD" id="cd04489">
    <property type="entry name" value="ExoVII_LU_OBF"/>
    <property type="match status" value="1"/>
</dbReference>
<evidence type="ECO:0000256" key="6">
    <source>
        <dbReference type="RuleBase" id="RU004355"/>
    </source>
</evidence>
<comment type="caution">
    <text evidence="9">The sequence shown here is derived from an EMBL/GenBank/DDBJ whole genome shotgun (WGS) entry which is preliminary data.</text>
</comment>
<dbReference type="GO" id="GO:0006308">
    <property type="term" value="P:DNA catabolic process"/>
    <property type="evidence" value="ECO:0007669"/>
    <property type="project" value="UniProtKB-UniRule"/>
</dbReference>
<keyword evidence="2 5" id="KW-0540">Nuclease</keyword>
<dbReference type="InterPro" id="IPR003753">
    <property type="entry name" value="Exonuc_VII_L"/>
</dbReference>
<dbReference type="PANTHER" id="PTHR30008:SF0">
    <property type="entry name" value="EXODEOXYRIBONUCLEASE 7 LARGE SUBUNIT"/>
    <property type="match status" value="1"/>
</dbReference>
<dbReference type="PANTHER" id="PTHR30008">
    <property type="entry name" value="EXODEOXYRIBONUCLEASE 7 LARGE SUBUNIT"/>
    <property type="match status" value="1"/>
</dbReference>
<evidence type="ECO:0000313" key="10">
    <source>
        <dbReference type="Proteomes" id="UP000176326"/>
    </source>
</evidence>
<evidence type="ECO:0000259" key="8">
    <source>
        <dbReference type="Pfam" id="PF13742"/>
    </source>
</evidence>
<dbReference type="InterPro" id="IPR025824">
    <property type="entry name" value="OB-fold_nuc-bd_dom"/>
</dbReference>
<name>A0A1G2EN47_9BACT</name>
<dbReference type="EC" id="3.1.11.6" evidence="5"/>
<evidence type="ECO:0000313" key="9">
    <source>
        <dbReference type="EMBL" id="OGZ26962.1"/>
    </source>
</evidence>
<evidence type="ECO:0000256" key="3">
    <source>
        <dbReference type="ARBA" id="ARBA00022801"/>
    </source>
</evidence>
<dbReference type="Pfam" id="PF02601">
    <property type="entry name" value="Exonuc_VII_L"/>
    <property type="match status" value="1"/>
</dbReference>
<proteinExistence type="inferred from homology"/>
<evidence type="ECO:0000256" key="1">
    <source>
        <dbReference type="ARBA" id="ARBA00022490"/>
    </source>
</evidence>
<dbReference type="HAMAP" id="MF_00378">
    <property type="entry name" value="Exonuc_7_L"/>
    <property type="match status" value="1"/>
</dbReference>
<sequence>MDELRTFTVTDFITLLNIGLKRSKARVLGEITEAKKGPTGHMYFSIKDEKESVLNCIMWRSSYYFSGTEIKEGAKIIISGSPQVYPLSGRLSFIAETIEPAGEGEIRKRYEELKKKLEKEGVFSDKRPIPKYIQKIGIITSMKGAVLADFSNNLKKFGFCVKIADSRVEGQEAVKDLLRSIRTFERQDIEVLVIMRGGGSMESMMAFNNEIVARSIAEFPKPVIAAIGHHKDEPLSALASDISVSTPTAAANLLNESWLSALLAIERYERSILSNFEETIDSAKSILRNSAEKALLVKDLISKRVEFLKNKIQVLFQKYKNAILNKRLYLGKLFEELNFKDILAQAAERIKSYEKITIMSNPERQLGIGYSIAFLGGKVLKSVKDVNIEDMVDIKMADGALKTKVNNIKYGE</sequence>
<evidence type="ECO:0000256" key="2">
    <source>
        <dbReference type="ARBA" id="ARBA00022722"/>
    </source>
</evidence>
<evidence type="ECO:0000256" key="4">
    <source>
        <dbReference type="ARBA" id="ARBA00022839"/>
    </source>
</evidence>
<dbReference type="GO" id="GO:0009318">
    <property type="term" value="C:exodeoxyribonuclease VII complex"/>
    <property type="evidence" value="ECO:0007669"/>
    <property type="project" value="UniProtKB-UniRule"/>
</dbReference>
<comment type="function">
    <text evidence="5">Bidirectionally degrades single-stranded DNA into large acid-insoluble oligonucleotides, which are then degraded further into small acid-soluble oligonucleotides.</text>
</comment>
<evidence type="ECO:0000256" key="5">
    <source>
        <dbReference type="HAMAP-Rule" id="MF_00378"/>
    </source>
</evidence>
<dbReference type="GO" id="GO:0005737">
    <property type="term" value="C:cytoplasm"/>
    <property type="evidence" value="ECO:0007669"/>
    <property type="project" value="UniProtKB-SubCell"/>
</dbReference>
<organism evidence="9 10">
    <name type="scientific">Candidatus Nealsonbacteria bacterium RIFOXYC1_FULL_40_7</name>
    <dbReference type="NCBI Taxonomy" id="1801678"/>
    <lineage>
        <taxon>Bacteria</taxon>
        <taxon>Candidatus Nealsoniibacteriota</taxon>
    </lineage>
</organism>
<reference evidence="9 10" key="1">
    <citation type="journal article" date="2016" name="Nat. Commun.">
        <title>Thousands of microbial genomes shed light on interconnected biogeochemical processes in an aquifer system.</title>
        <authorList>
            <person name="Anantharaman K."/>
            <person name="Brown C.T."/>
            <person name="Hug L.A."/>
            <person name="Sharon I."/>
            <person name="Castelle C.J."/>
            <person name="Probst A.J."/>
            <person name="Thomas B.C."/>
            <person name="Singh A."/>
            <person name="Wilkins M.J."/>
            <person name="Karaoz U."/>
            <person name="Brodie E.L."/>
            <person name="Williams K.H."/>
            <person name="Hubbard S.S."/>
            <person name="Banfield J.F."/>
        </authorList>
    </citation>
    <scope>NUCLEOTIDE SEQUENCE [LARGE SCALE GENOMIC DNA]</scope>
</reference>
<dbReference type="GO" id="GO:0008855">
    <property type="term" value="F:exodeoxyribonuclease VII activity"/>
    <property type="evidence" value="ECO:0007669"/>
    <property type="project" value="UniProtKB-UniRule"/>
</dbReference>
<dbReference type="Proteomes" id="UP000176326">
    <property type="component" value="Unassembled WGS sequence"/>
</dbReference>
<dbReference type="NCBIfam" id="TIGR00237">
    <property type="entry name" value="xseA"/>
    <property type="match status" value="1"/>
</dbReference>
<feature type="domain" description="Exonuclease VII large subunit C-terminal" evidence="7">
    <location>
        <begin position="125"/>
        <end position="403"/>
    </location>
</feature>
<gene>
    <name evidence="5" type="primary">xseA</name>
    <name evidence="9" type="ORF">A2427_00090</name>
</gene>
<keyword evidence="3 5" id="KW-0378">Hydrolase</keyword>
<keyword evidence="4 5" id="KW-0269">Exonuclease</keyword>
<comment type="similarity">
    <text evidence="5 6">Belongs to the XseA family.</text>
</comment>
<comment type="catalytic activity">
    <reaction evidence="5 6">
        <text>Exonucleolytic cleavage in either 5'- to 3'- or 3'- to 5'-direction to yield nucleoside 5'-phosphates.</text>
        <dbReference type="EC" id="3.1.11.6"/>
    </reaction>
</comment>
<comment type="subcellular location">
    <subcellularLocation>
        <location evidence="5 6">Cytoplasm</location>
    </subcellularLocation>
</comment>
<dbReference type="AlphaFoldDB" id="A0A1G2EN47"/>
<dbReference type="Pfam" id="PF13742">
    <property type="entry name" value="tRNA_anti_2"/>
    <property type="match status" value="1"/>
</dbReference>
<dbReference type="GO" id="GO:0003676">
    <property type="term" value="F:nucleic acid binding"/>
    <property type="evidence" value="ECO:0007669"/>
    <property type="project" value="InterPro"/>
</dbReference>
<protein>
    <recommendedName>
        <fullName evidence="5">Exodeoxyribonuclease 7 large subunit</fullName>
        <ecNumber evidence="5">3.1.11.6</ecNumber>
    </recommendedName>
    <alternativeName>
        <fullName evidence="5">Exodeoxyribonuclease VII large subunit</fullName>
        <shortName evidence="5">Exonuclease VII large subunit</shortName>
    </alternativeName>
</protein>
<dbReference type="InterPro" id="IPR020579">
    <property type="entry name" value="Exonuc_VII_lsu_C"/>
</dbReference>
<evidence type="ECO:0000259" key="7">
    <source>
        <dbReference type="Pfam" id="PF02601"/>
    </source>
</evidence>
<dbReference type="EMBL" id="MHMN01000052">
    <property type="protein sequence ID" value="OGZ26962.1"/>
    <property type="molecule type" value="Genomic_DNA"/>
</dbReference>